<feature type="transmembrane region" description="Helical" evidence="8">
    <location>
        <begin position="191"/>
        <end position="211"/>
    </location>
</feature>
<dbReference type="NCBIfam" id="TIGR03173">
    <property type="entry name" value="pbuX"/>
    <property type="match status" value="1"/>
</dbReference>
<comment type="subcellular location">
    <subcellularLocation>
        <location evidence="1">Cell membrane</location>
        <topology evidence="1">Multi-pass membrane protein</topology>
    </subcellularLocation>
</comment>
<feature type="transmembrane region" description="Helical" evidence="8">
    <location>
        <begin position="20"/>
        <end position="39"/>
    </location>
</feature>
<dbReference type="GO" id="GO:0005886">
    <property type="term" value="C:plasma membrane"/>
    <property type="evidence" value="ECO:0007669"/>
    <property type="project" value="UniProtKB-SubCell"/>
</dbReference>
<dbReference type="GO" id="GO:0042907">
    <property type="term" value="F:xanthine transmembrane transporter activity"/>
    <property type="evidence" value="ECO:0007669"/>
    <property type="project" value="TreeGrafter"/>
</dbReference>
<dbReference type="InterPro" id="IPR006043">
    <property type="entry name" value="NCS2"/>
</dbReference>
<keyword evidence="3" id="KW-0813">Transport</keyword>
<keyword evidence="5 8" id="KW-0812">Transmembrane</keyword>
<keyword evidence="10" id="KW-1185">Reference proteome</keyword>
<feature type="transmembrane region" description="Helical" evidence="8">
    <location>
        <begin position="346"/>
        <end position="367"/>
    </location>
</feature>
<comment type="similarity">
    <text evidence="2">Belongs to the nucleobase:cation symporter-2 (NCS2) (TC 2.A.40) family.</text>
</comment>
<comment type="caution">
    <text evidence="9">The sequence shown here is derived from an EMBL/GenBank/DDBJ whole genome shotgun (WGS) entry which is preliminary data.</text>
</comment>
<keyword evidence="4" id="KW-1003">Cell membrane</keyword>
<feature type="transmembrane region" description="Helical" evidence="8">
    <location>
        <begin position="131"/>
        <end position="153"/>
    </location>
</feature>
<proteinExistence type="inferred from homology"/>
<accession>A0A918DWX6</accession>
<gene>
    <name evidence="9" type="ORF">GCM10011348_34430</name>
</gene>
<feature type="transmembrane region" description="Helical" evidence="8">
    <location>
        <begin position="409"/>
        <end position="428"/>
    </location>
</feature>
<dbReference type="NCBIfam" id="TIGR00801">
    <property type="entry name" value="ncs2"/>
    <property type="match status" value="1"/>
</dbReference>
<protein>
    <submittedName>
        <fullName evidence="9">Permease</fullName>
    </submittedName>
</protein>
<dbReference type="Pfam" id="PF00860">
    <property type="entry name" value="Xan_ur_permease"/>
    <property type="match status" value="1"/>
</dbReference>
<organism evidence="9 10">
    <name type="scientific">Marinobacterium nitratireducens</name>
    <dbReference type="NCBI Taxonomy" id="518897"/>
    <lineage>
        <taxon>Bacteria</taxon>
        <taxon>Pseudomonadati</taxon>
        <taxon>Pseudomonadota</taxon>
        <taxon>Gammaproteobacteria</taxon>
        <taxon>Oceanospirillales</taxon>
        <taxon>Oceanospirillaceae</taxon>
        <taxon>Marinobacterium</taxon>
    </lineage>
</organism>
<evidence type="ECO:0000256" key="1">
    <source>
        <dbReference type="ARBA" id="ARBA00004651"/>
    </source>
</evidence>
<dbReference type="RefSeq" id="WP_188861847.1">
    <property type="nucleotide sequence ID" value="NZ_BMLT01000009.1"/>
</dbReference>
<evidence type="ECO:0000256" key="8">
    <source>
        <dbReference type="SAM" id="Phobius"/>
    </source>
</evidence>
<evidence type="ECO:0000256" key="4">
    <source>
        <dbReference type="ARBA" id="ARBA00022475"/>
    </source>
</evidence>
<reference evidence="9 10" key="1">
    <citation type="journal article" date="2014" name="Int. J. Syst. Evol. Microbiol.">
        <title>Complete genome sequence of Corynebacterium casei LMG S-19264T (=DSM 44701T), isolated from a smear-ripened cheese.</title>
        <authorList>
            <consortium name="US DOE Joint Genome Institute (JGI-PGF)"/>
            <person name="Walter F."/>
            <person name="Albersmeier A."/>
            <person name="Kalinowski J."/>
            <person name="Ruckert C."/>
        </authorList>
    </citation>
    <scope>NUCLEOTIDE SEQUENCE [LARGE SCALE GENOMIC DNA]</scope>
    <source>
        <strain evidence="9 10">CGMCC 1.7286</strain>
    </source>
</reference>
<evidence type="ECO:0000256" key="5">
    <source>
        <dbReference type="ARBA" id="ARBA00022692"/>
    </source>
</evidence>
<dbReference type="AlphaFoldDB" id="A0A918DWX6"/>
<keyword evidence="6 8" id="KW-1133">Transmembrane helix</keyword>
<dbReference type="InterPro" id="IPR006042">
    <property type="entry name" value="Xan_ur_permease"/>
</dbReference>
<dbReference type="EMBL" id="BMLT01000009">
    <property type="protein sequence ID" value="GGO85574.1"/>
    <property type="molecule type" value="Genomic_DNA"/>
</dbReference>
<evidence type="ECO:0000256" key="6">
    <source>
        <dbReference type="ARBA" id="ARBA00022989"/>
    </source>
</evidence>
<name>A0A918DWX6_9GAMM</name>
<evidence type="ECO:0000256" key="3">
    <source>
        <dbReference type="ARBA" id="ARBA00022448"/>
    </source>
</evidence>
<evidence type="ECO:0000313" key="10">
    <source>
        <dbReference type="Proteomes" id="UP000599578"/>
    </source>
</evidence>
<feature type="transmembrane region" description="Helical" evidence="8">
    <location>
        <begin position="102"/>
        <end position="124"/>
    </location>
</feature>
<feature type="transmembrane region" description="Helical" evidence="8">
    <location>
        <begin position="165"/>
        <end position="184"/>
    </location>
</feature>
<feature type="transmembrane region" description="Helical" evidence="8">
    <location>
        <begin position="51"/>
        <end position="73"/>
    </location>
</feature>
<dbReference type="InterPro" id="IPR017588">
    <property type="entry name" value="UacT-like"/>
</dbReference>
<dbReference type="NCBIfam" id="NF037981">
    <property type="entry name" value="NCS2_1"/>
    <property type="match status" value="1"/>
</dbReference>
<dbReference type="PANTHER" id="PTHR42810:SF4">
    <property type="entry name" value="URIC ACID TRANSPORTER UACT"/>
    <property type="match status" value="1"/>
</dbReference>
<feature type="transmembrane region" description="Helical" evidence="8">
    <location>
        <begin position="231"/>
        <end position="252"/>
    </location>
</feature>
<evidence type="ECO:0000313" key="9">
    <source>
        <dbReference type="EMBL" id="GGO85574.1"/>
    </source>
</evidence>
<evidence type="ECO:0000256" key="2">
    <source>
        <dbReference type="ARBA" id="ARBA00008821"/>
    </source>
</evidence>
<sequence>MTSNVHPVDEKLPLRQMLTLGLQHMAVSYIGAIAVPLIIASALQMSQEDTVVLISTTLFCSGIATLLQTVGFWKFGVRLPILQGVAFSSVGPVIAIGSNPEVGFAGVCGAVIGAGIITMLAAPFVGRLRRYFPPVVTGCIVTVIGLQLFPVAYTWVGGGHGAENFGAPVFLFVSISVLATILLVNRYGSPLVRNLSVLIGMLVGAVLAWSLGMGDFAPVEQAPWVTVPMPFHFGLPTFAIIPIATMTVVMIVQMVESMGLFLAIGDIVGKKVEEKEVINGLRANGLASTIAGGFAAFPFIAFMENVGLVILTGVRSRWVVAVSGLMMCAVALTPKAGAMIASVPSAALGGAGIAMFGVVAVAGIQTLAKVDYEHNRYNVLIVGFTLAAALVPVLSPALFEQLPEWSQPFLHSSVVIACLLSVLLNALLNGIEAPQAKARETVTQNI</sequence>
<dbReference type="Proteomes" id="UP000599578">
    <property type="component" value="Unassembled WGS sequence"/>
</dbReference>
<keyword evidence="7 8" id="KW-0472">Membrane</keyword>
<evidence type="ECO:0000256" key="7">
    <source>
        <dbReference type="ARBA" id="ARBA00023136"/>
    </source>
</evidence>
<dbReference type="PANTHER" id="PTHR42810">
    <property type="entry name" value="PURINE PERMEASE C1399.01C-RELATED"/>
    <property type="match status" value="1"/>
</dbReference>
<feature type="transmembrane region" description="Helical" evidence="8">
    <location>
        <begin position="379"/>
        <end position="397"/>
    </location>
</feature>